<dbReference type="InterPro" id="IPR006143">
    <property type="entry name" value="RND_pump_MFP"/>
</dbReference>
<dbReference type="Gene3D" id="2.40.420.20">
    <property type="match status" value="1"/>
</dbReference>
<dbReference type="PANTHER" id="PTHR30469:SF15">
    <property type="entry name" value="HLYD FAMILY OF SECRETION PROTEINS"/>
    <property type="match status" value="1"/>
</dbReference>
<dbReference type="Pfam" id="PF25917">
    <property type="entry name" value="BSH_RND"/>
    <property type="match status" value="1"/>
</dbReference>
<evidence type="ECO:0000259" key="3">
    <source>
        <dbReference type="Pfam" id="PF25954"/>
    </source>
</evidence>
<dbReference type="GO" id="GO:0015562">
    <property type="term" value="F:efflux transmembrane transporter activity"/>
    <property type="evidence" value="ECO:0007669"/>
    <property type="project" value="TreeGrafter"/>
</dbReference>
<dbReference type="EMBL" id="WWCV01000004">
    <property type="protein sequence ID" value="MYN15843.1"/>
    <property type="molecule type" value="Genomic_DNA"/>
</dbReference>
<dbReference type="InterPro" id="IPR058792">
    <property type="entry name" value="Beta-barrel_RND_2"/>
</dbReference>
<dbReference type="PANTHER" id="PTHR30469">
    <property type="entry name" value="MULTIDRUG RESISTANCE PROTEIN MDTA"/>
    <property type="match status" value="1"/>
</dbReference>
<dbReference type="Pfam" id="PF25954">
    <property type="entry name" value="Beta-barrel_RND_2"/>
    <property type="match status" value="1"/>
</dbReference>
<accession>A0A845HEN0</accession>
<feature type="domain" description="Multidrug resistance protein MdtA-like barrel-sandwich hybrid" evidence="2">
    <location>
        <begin position="81"/>
        <end position="213"/>
    </location>
</feature>
<evidence type="ECO:0000313" key="4">
    <source>
        <dbReference type="EMBL" id="MYN15843.1"/>
    </source>
</evidence>
<dbReference type="InterPro" id="IPR058625">
    <property type="entry name" value="MdtA-like_BSH"/>
</dbReference>
<evidence type="ECO:0000313" key="5">
    <source>
        <dbReference type="Proteomes" id="UP000484875"/>
    </source>
</evidence>
<reference evidence="4 5" key="1">
    <citation type="submission" date="2019-12" db="EMBL/GenBank/DDBJ databases">
        <title>Novel species isolated from a subtropical stream in China.</title>
        <authorList>
            <person name="Lu H."/>
        </authorList>
    </citation>
    <scope>NUCLEOTIDE SEQUENCE [LARGE SCALE GENOMIC DNA]</scope>
    <source>
        <strain evidence="4 5">FT107W</strain>
    </source>
</reference>
<dbReference type="AlphaFoldDB" id="A0A845HEN0"/>
<keyword evidence="5" id="KW-1185">Reference proteome</keyword>
<dbReference type="Gene3D" id="1.10.287.470">
    <property type="entry name" value="Helix hairpin bin"/>
    <property type="match status" value="1"/>
</dbReference>
<sequence length="389" mass="41256">MPSTLQSKLKEYTVVAFEKQRQISPLLITVLAAAALAGCSKPAEKTEDIRPVRAMVLASSDVDVNAEFSGEVRARVESRLGFRVGGKIVSRKVDVGTLVKHGQVLMQLDPQDLQLSQAQALAGLRAAETNRDLAKAELKRYQELRNKNFVSQAVLDAKDSTYKAAQANVDATQAAYRGQSNQAAYATLVSDVDGVVTAVDAEVGQVVQPGTPVVRVAKQGEKEIVIGLPEDKVETLRRVPDVQVRLWADPTNVVAGKIREISPVADPSTRTYTVKVVIPDSLSEAKLGMTAVVQFASKTAKPQIKVPLTALYYEKSASSVWVVEGGVVKLVPVTIDGAAGNEIVLAGGVKPGQTVVTAGVNLLKPGQKVKILGNDLPAAPAPAVAETVK</sequence>
<name>A0A845HEN0_9BURK</name>
<feature type="domain" description="CusB-like beta-barrel" evidence="3">
    <location>
        <begin position="226"/>
        <end position="298"/>
    </location>
</feature>
<comment type="similarity">
    <text evidence="1">Belongs to the membrane fusion protein (MFP) (TC 8.A.1) family.</text>
</comment>
<organism evidence="4 5">
    <name type="scientific">Duganella vulcania</name>
    <dbReference type="NCBI Taxonomy" id="2692166"/>
    <lineage>
        <taxon>Bacteria</taxon>
        <taxon>Pseudomonadati</taxon>
        <taxon>Pseudomonadota</taxon>
        <taxon>Betaproteobacteria</taxon>
        <taxon>Burkholderiales</taxon>
        <taxon>Oxalobacteraceae</taxon>
        <taxon>Telluria group</taxon>
        <taxon>Duganella</taxon>
    </lineage>
</organism>
<evidence type="ECO:0000256" key="1">
    <source>
        <dbReference type="ARBA" id="ARBA00009477"/>
    </source>
</evidence>
<dbReference type="GO" id="GO:1990281">
    <property type="term" value="C:efflux pump complex"/>
    <property type="evidence" value="ECO:0007669"/>
    <property type="project" value="TreeGrafter"/>
</dbReference>
<dbReference type="RefSeq" id="WP_161088623.1">
    <property type="nucleotide sequence ID" value="NZ_WWCV01000004.1"/>
</dbReference>
<dbReference type="SUPFAM" id="SSF111369">
    <property type="entry name" value="HlyD-like secretion proteins"/>
    <property type="match status" value="1"/>
</dbReference>
<dbReference type="NCBIfam" id="TIGR01730">
    <property type="entry name" value="RND_mfp"/>
    <property type="match status" value="1"/>
</dbReference>
<protein>
    <submittedName>
        <fullName evidence="4">Efflux RND transporter periplasmic adaptor subunit</fullName>
    </submittedName>
</protein>
<gene>
    <name evidence="4" type="ORF">GTP81_03660</name>
</gene>
<dbReference type="Proteomes" id="UP000484875">
    <property type="component" value="Unassembled WGS sequence"/>
</dbReference>
<comment type="caution">
    <text evidence="4">The sequence shown here is derived from an EMBL/GenBank/DDBJ whole genome shotgun (WGS) entry which is preliminary data.</text>
</comment>
<evidence type="ECO:0000259" key="2">
    <source>
        <dbReference type="Pfam" id="PF25917"/>
    </source>
</evidence>
<proteinExistence type="inferred from homology"/>
<dbReference type="Gene3D" id="2.40.30.170">
    <property type="match status" value="1"/>
</dbReference>
<dbReference type="Gene3D" id="2.40.50.100">
    <property type="match status" value="1"/>
</dbReference>